<comment type="similarity">
    <text evidence="2">Belongs to the CPA3 antiporters (TC 2.A.63) subunit E family.</text>
</comment>
<dbReference type="AlphaFoldDB" id="A0A328C9J0"/>
<feature type="transmembrane region" description="Helical" evidence="7">
    <location>
        <begin position="61"/>
        <end position="82"/>
    </location>
</feature>
<dbReference type="EMBL" id="QHKO01000001">
    <property type="protein sequence ID" value="RAL25297.1"/>
    <property type="molecule type" value="Genomic_DNA"/>
</dbReference>
<name>A0A328C9J0_9DELT</name>
<gene>
    <name evidence="8" type="ORF">DL240_03540</name>
</gene>
<evidence type="ECO:0000256" key="3">
    <source>
        <dbReference type="ARBA" id="ARBA00022475"/>
    </source>
</evidence>
<feature type="transmembrane region" description="Helical" evidence="7">
    <location>
        <begin position="12"/>
        <end position="41"/>
    </location>
</feature>
<keyword evidence="5 7" id="KW-1133">Transmembrane helix</keyword>
<evidence type="ECO:0000313" key="9">
    <source>
        <dbReference type="Proteomes" id="UP000249169"/>
    </source>
</evidence>
<evidence type="ECO:0000256" key="5">
    <source>
        <dbReference type="ARBA" id="ARBA00022989"/>
    </source>
</evidence>
<feature type="transmembrane region" description="Helical" evidence="7">
    <location>
        <begin position="102"/>
        <end position="121"/>
    </location>
</feature>
<dbReference type="Pfam" id="PF01899">
    <property type="entry name" value="MNHE"/>
    <property type="match status" value="1"/>
</dbReference>
<dbReference type="OrthoDB" id="9807187at2"/>
<proteinExistence type="inferred from homology"/>
<protein>
    <submittedName>
        <fullName evidence="8">Cation transporter</fullName>
    </submittedName>
</protein>
<evidence type="ECO:0000256" key="6">
    <source>
        <dbReference type="ARBA" id="ARBA00023136"/>
    </source>
</evidence>
<dbReference type="Proteomes" id="UP000249169">
    <property type="component" value="Unassembled WGS sequence"/>
</dbReference>
<evidence type="ECO:0000256" key="1">
    <source>
        <dbReference type="ARBA" id="ARBA00004651"/>
    </source>
</evidence>
<evidence type="ECO:0000256" key="4">
    <source>
        <dbReference type="ARBA" id="ARBA00022692"/>
    </source>
</evidence>
<dbReference type="GO" id="GO:0005886">
    <property type="term" value="C:plasma membrane"/>
    <property type="evidence" value="ECO:0007669"/>
    <property type="project" value="UniProtKB-SubCell"/>
</dbReference>
<keyword evidence="6 7" id="KW-0472">Membrane</keyword>
<keyword evidence="3" id="KW-1003">Cell membrane</keyword>
<organism evidence="8 9">
    <name type="scientific">Lujinxingia litoralis</name>
    <dbReference type="NCBI Taxonomy" id="2211119"/>
    <lineage>
        <taxon>Bacteria</taxon>
        <taxon>Deltaproteobacteria</taxon>
        <taxon>Bradymonadales</taxon>
        <taxon>Lujinxingiaceae</taxon>
        <taxon>Lujinxingia</taxon>
    </lineage>
</organism>
<evidence type="ECO:0000256" key="2">
    <source>
        <dbReference type="ARBA" id="ARBA00006228"/>
    </source>
</evidence>
<accession>A0A328C9J0</accession>
<comment type="subcellular location">
    <subcellularLocation>
        <location evidence="1">Cell membrane</location>
        <topology evidence="1">Multi-pass membrane protein</topology>
    </subcellularLocation>
</comment>
<keyword evidence="4 7" id="KW-0812">Transmembrane</keyword>
<sequence length="162" mass="17605">MGQWGWVGRGAVFVALWGAWTGVAGGSWAFGVPAVIVATWISWRLRGEGQARLRPWEVMRFSVYFVSASVRGGLDVAWRAIAPGMPMQPGFVEYPLRMSVDSAAAVFFANIISLLPGTLSVRLGEHSVMVHAIDLRPPVEDELSALEVRVARAFGEPLKEGP</sequence>
<dbReference type="InterPro" id="IPR002758">
    <property type="entry name" value="Cation_antiport_E"/>
</dbReference>
<reference evidence="8 9" key="1">
    <citation type="submission" date="2018-05" db="EMBL/GenBank/DDBJ databases">
        <title>Lujinxingia marina gen. nov. sp. nov., a new facultative anaerobic member of the class Deltaproteobacteria, and proposal of Lujinxingaceae fam. nov.</title>
        <authorList>
            <person name="Li C.-M."/>
        </authorList>
    </citation>
    <scope>NUCLEOTIDE SEQUENCE [LARGE SCALE GENOMIC DNA]</scope>
    <source>
        <strain evidence="8 9">B210</strain>
    </source>
</reference>
<evidence type="ECO:0000313" key="8">
    <source>
        <dbReference type="EMBL" id="RAL25297.1"/>
    </source>
</evidence>
<dbReference type="PANTHER" id="PTHR34584:SF1">
    <property type="entry name" value="NA(+)_H(+) ANTIPORTER SUBUNIT E1"/>
    <property type="match status" value="1"/>
</dbReference>
<keyword evidence="9" id="KW-1185">Reference proteome</keyword>
<evidence type="ECO:0000256" key="7">
    <source>
        <dbReference type="SAM" id="Phobius"/>
    </source>
</evidence>
<dbReference type="RefSeq" id="WP_111728469.1">
    <property type="nucleotide sequence ID" value="NZ_QHKO01000001.1"/>
</dbReference>
<comment type="caution">
    <text evidence="8">The sequence shown here is derived from an EMBL/GenBank/DDBJ whole genome shotgun (WGS) entry which is preliminary data.</text>
</comment>
<dbReference type="PANTHER" id="PTHR34584">
    <property type="entry name" value="NA(+)/H(+) ANTIPORTER SUBUNIT E1"/>
    <property type="match status" value="1"/>
</dbReference>
<dbReference type="GO" id="GO:0008324">
    <property type="term" value="F:monoatomic cation transmembrane transporter activity"/>
    <property type="evidence" value="ECO:0007669"/>
    <property type="project" value="InterPro"/>
</dbReference>